<feature type="domain" description="YjeF N-terminal" evidence="21">
    <location>
        <begin position="22"/>
        <end position="217"/>
    </location>
</feature>
<keyword evidence="12 17" id="KW-0456">Lyase</keyword>
<dbReference type="NCBIfam" id="TIGR00197">
    <property type="entry name" value="yjeF_nterm"/>
    <property type="match status" value="1"/>
</dbReference>
<dbReference type="PROSITE" id="PS51385">
    <property type="entry name" value="YJEF_N"/>
    <property type="match status" value="1"/>
</dbReference>
<keyword evidence="9 18" id="KW-0630">Potassium</keyword>
<keyword evidence="7 17" id="KW-0067">ATP-binding</keyword>
<feature type="binding site" evidence="18">
    <location>
        <begin position="68"/>
        <end position="72"/>
    </location>
    <ligand>
        <name>(6S)-NADPHX</name>
        <dbReference type="ChEBI" id="CHEBI:64076"/>
    </ligand>
</feature>
<comment type="function">
    <text evidence="14 19">Bifunctional enzyme that catalyzes the epimerization of the S- and R-forms of NAD(P)HX and the dehydration of the S-form of NAD(P)HX at the expense of ADP, which is converted to AMP. This allows the repair of both epimers of NAD(P)HX, a damaged form of NAD(P)H that is a result of enzymatic or heat-dependent hydration.</text>
</comment>
<dbReference type="GO" id="GO:0005524">
    <property type="term" value="F:ATP binding"/>
    <property type="evidence" value="ECO:0007669"/>
    <property type="project" value="UniProtKB-UniRule"/>
</dbReference>
<evidence type="ECO:0000256" key="18">
    <source>
        <dbReference type="HAMAP-Rule" id="MF_01966"/>
    </source>
</evidence>
<feature type="binding site" evidence="17">
    <location>
        <position position="375"/>
    </location>
    <ligand>
        <name>(6S)-NADPHX</name>
        <dbReference type="ChEBI" id="CHEBI:64076"/>
    </ligand>
</feature>
<feature type="binding site" evidence="17">
    <location>
        <position position="261"/>
    </location>
    <ligand>
        <name>(6S)-NADPHX</name>
        <dbReference type="ChEBI" id="CHEBI:64076"/>
    </ligand>
</feature>
<comment type="function">
    <text evidence="18">Catalyzes the epimerization of the S- and R-forms of NAD(P)HX, a damaged form of NAD(P)H that is a result of enzymatic or heat-dependent hydration. This is a prerequisite for the S-specific NAD(P)H-hydrate dehydratase to allow the repair of both epimers of NAD(P)HX.</text>
</comment>
<comment type="catalytic activity">
    <reaction evidence="1 18 19">
        <text>(6R)-NADHX = (6S)-NADHX</text>
        <dbReference type="Rhea" id="RHEA:32215"/>
        <dbReference type="ChEBI" id="CHEBI:64074"/>
        <dbReference type="ChEBI" id="CHEBI:64075"/>
        <dbReference type="EC" id="5.1.99.6"/>
    </reaction>
</comment>
<dbReference type="GO" id="GO:0052856">
    <property type="term" value="F:NAD(P)HX epimerase activity"/>
    <property type="evidence" value="ECO:0007669"/>
    <property type="project" value="UniProtKB-UniRule"/>
</dbReference>
<dbReference type="AlphaFoldDB" id="A0A1H8HIJ6"/>
<dbReference type="EC" id="5.1.99.6" evidence="19"/>
<dbReference type="GO" id="GO:0046496">
    <property type="term" value="P:nicotinamide nucleotide metabolic process"/>
    <property type="evidence" value="ECO:0007669"/>
    <property type="project" value="UniProtKB-UniRule"/>
</dbReference>
<evidence type="ECO:0000259" key="20">
    <source>
        <dbReference type="PROSITE" id="PS51383"/>
    </source>
</evidence>
<comment type="cofactor">
    <cofactor evidence="18 19">
        <name>K(+)</name>
        <dbReference type="ChEBI" id="CHEBI:29103"/>
    </cofactor>
    <text evidence="18 19">Binds 1 potassium ion per subunit.</text>
</comment>
<dbReference type="InterPro" id="IPR017953">
    <property type="entry name" value="Carbohydrate_kinase_pred_CS"/>
</dbReference>
<dbReference type="RefSeq" id="WP_245731567.1">
    <property type="nucleotide sequence ID" value="NZ_FOCI01000021.1"/>
</dbReference>
<comment type="similarity">
    <text evidence="18">Belongs to the NnrE/AIBP family.</text>
</comment>
<evidence type="ECO:0000256" key="5">
    <source>
        <dbReference type="ARBA" id="ARBA00022723"/>
    </source>
</evidence>
<dbReference type="HAMAP" id="MF_01965">
    <property type="entry name" value="NADHX_dehydratase"/>
    <property type="match status" value="1"/>
</dbReference>
<evidence type="ECO:0000256" key="8">
    <source>
        <dbReference type="ARBA" id="ARBA00022857"/>
    </source>
</evidence>
<feature type="binding site" evidence="18">
    <location>
        <position position="164"/>
    </location>
    <ligand>
        <name>K(+)</name>
        <dbReference type="ChEBI" id="CHEBI:29103"/>
    </ligand>
</feature>
<evidence type="ECO:0000256" key="11">
    <source>
        <dbReference type="ARBA" id="ARBA00023235"/>
    </source>
</evidence>
<dbReference type="Proteomes" id="UP000199585">
    <property type="component" value="Unassembled WGS sequence"/>
</dbReference>
<dbReference type="Gene3D" id="3.40.50.10260">
    <property type="entry name" value="YjeF N-terminal domain"/>
    <property type="match status" value="1"/>
</dbReference>
<evidence type="ECO:0000313" key="23">
    <source>
        <dbReference type="Proteomes" id="UP000199585"/>
    </source>
</evidence>
<dbReference type="EMBL" id="FOCI01000021">
    <property type="protein sequence ID" value="SEN55926.1"/>
    <property type="molecule type" value="Genomic_DNA"/>
</dbReference>
<keyword evidence="8 17" id="KW-0521">NADP</keyword>
<comment type="catalytic activity">
    <reaction evidence="16 17 19">
        <text>(6S)-NADPHX + ADP = AMP + phosphate + NADPH + H(+)</text>
        <dbReference type="Rhea" id="RHEA:32235"/>
        <dbReference type="ChEBI" id="CHEBI:15378"/>
        <dbReference type="ChEBI" id="CHEBI:43474"/>
        <dbReference type="ChEBI" id="CHEBI:57783"/>
        <dbReference type="ChEBI" id="CHEBI:64076"/>
        <dbReference type="ChEBI" id="CHEBI:456215"/>
        <dbReference type="ChEBI" id="CHEBI:456216"/>
        <dbReference type="EC" id="4.2.1.136"/>
    </reaction>
</comment>
<sequence length="493" mass="49297">MGPDGRGAVLTGDRALLSVAQMAVADRLTVAGGTPVPVLMGAAGSAVARIIADRWSPGRVAVLCGPGDNGGDGFVVARRLAEAGWDVQLSLLGAPDRLTGAAAHNAALWTGPVAPLSPAVLEGATLIVDALFGAGLNRAPDRRVAALLAAAAAQAPIVAIDVPSGVMGDTGADLGAVAASLTITFFRKKPGHVLLPGRTLCGETVVADIGIAPSVLDRIAPQTWENGPDLWRDALPLLHPTGHKYTRGHALVWGGYPMTGAARLATRAAARAGAGLTSVAVPPQALPIYATALTSIMVRPVTGAEDLAALLSDGRITAHLIGPGAGVGDATRSTALAMLATGRAVVLDADALTSFAGDPAALDRAITGPCVMTPHDGEFARLWDTTGDKLHRARAAAARSGAVIVLKGADTVIAAPDGRAIVNTNAPPTLATAGSGDVLAGLVLGLLAQGMDAFDAAAAAVWMHGDAASRFGPGLIADDLPGLLPAVLRGLSA</sequence>
<keyword evidence="5 18" id="KW-0479">Metal-binding</keyword>
<dbReference type="InterPro" id="IPR029056">
    <property type="entry name" value="Ribokinase-like"/>
</dbReference>
<evidence type="ECO:0000256" key="7">
    <source>
        <dbReference type="ARBA" id="ARBA00022840"/>
    </source>
</evidence>
<dbReference type="InterPro" id="IPR030677">
    <property type="entry name" value="Nnr"/>
</dbReference>
<dbReference type="STRING" id="245187.SAMN04488003_12117"/>
<comment type="similarity">
    <text evidence="17">Belongs to the NnrD/CARKD family.</text>
</comment>
<dbReference type="CDD" id="cd01171">
    <property type="entry name" value="YXKO-related"/>
    <property type="match status" value="1"/>
</dbReference>
<evidence type="ECO:0000256" key="15">
    <source>
        <dbReference type="ARBA" id="ARBA00048238"/>
    </source>
</evidence>
<dbReference type="PROSITE" id="PS01050">
    <property type="entry name" value="YJEF_C_2"/>
    <property type="match status" value="1"/>
</dbReference>
<comment type="similarity">
    <text evidence="4 19">In the C-terminal section; belongs to the NnrD/CARKD family.</text>
</comment>
<reference evidence="22 23" key="1">
    <citation type="submission" date="2016-10" db="EMBL/GenBank/DDBJ databases">
        <authorList>
            <person name="de Groot N.N."/>
        </authorList>
    </citation>
    <scope>NUCLEOTIDE SEQUENCE [LARGE SCALE GENOMIC DNA]</scope>
    <source>
        <strain evidence="22 23">DSM 16213</strain>
    </source>
</reference>
<evidence type="ECO:0000256" key="4">
    <source>
        <dbReference type="ARBA" id="ARBA00009524"/>
    </source>
</evidence>
<proteinExistence type="inferred from homology"/>
<feature type="domain" description="YjeF C-terminal" evidence="20">
    <location>
        <begin position="227"/>
        <end position="491"/>
    </location>
</feature>
<dbReference type="EC" id="4.2.1.136" evidence="19"/>
<dbReference type="GO" id="GO:0046872">
    <property type="term" value="F:metal ion binding"/>
    <property type="evidence" value="ECO:0007669"/>
    <property type="project" value="UniProtKB-UniRule"/>
</dbReference>
<feature type="binding site" evidence="18">
    <location>
        <position position="69"/>
    </location>
    <ligand>
        <name>K(+)</name>
        <dbReference type="ChEBI" id="CHEBI:29103"/>
    </ligand>
</feature>
<feature type="binding site" evidence="17">
    <location>
        <position position="436"/>
    </location>
    <ligand>
        <name>AMP</name>
        <dbReference type="ChEBI" id="CHEBI:456215"/>
    </ligand>
</feature>
<feature type="binding site" evidence="17">
    <location>
        <begin position="407"/>
        <end position="411"/>
    </location>
    <ligand>
        <name>AMP</name>
        <dbReference type="ChEBI" id="CHEBI:456215"/>
    </ligand>
</feature>
<name>A0A1H8HIJ6_9RHOB</name>
<comment type="function">
    <text evidence="17">Catalyzes the dehydration of the S-form of NAD(P)HX at the expense of ADP, which is converted to AMP. Together with NAD(P)HX epimerase, which catalyzes the epimerization of the S- and R-forms, the enzyme allows the repair of both epimers of NAD(P)HX, a damaged form of NAD(P)H that is a result of enzymatic or heat-dependent hydration.</text>
</comment>
<evidence type="ECO:0000256" key="17">
    <source>
        <dbReference type="HAMAP-Rule" id="MF_01965"/>
    </source>
</evidence>
<feature type="binding site" evidence="17">
    <location>
        <position position="324"/>
    </location>
    <ligand>
        <name>(6S)-NADPHX</name>
        <dbReference type="ChEBI" id="CHEBI:64076"/>
    </ligand>
</feature>
<comment type="catalytic activity">
    <reaction evidence="2 18 19">
        <text>(6R)-NADPHX = (6S)-NADPHX</text>
        <dbReference type="Rhea" id="RHEA:32227"/>
        <dbReference type="ChEBI" id="CHEBI:64076"/>
        <dbReference type="ChEBI" id="CHEBI:64077"/>
        <dbReference type="EC" id="5.1.99.6"/>
    </reaction>
</comment>
<evidence type="ECO:0000256" key="10">
    <source>
        <dbReference type="ARBA" id="ARBA00023027"/>
    </source>
</evidence>
<keyword evidence="23" id="KW-1185">Reference proteome</keyword>
<comment type="subunit">
    <text evidence="17">Homotetramer.</text>
</comment>
<evidence type="ECO:0000256" key="1">
    <source>
        <dbReference type="ARBA" id="ARBA00000013"/>
    </source>
</evidence>
<dbReference type="InterPro" id="IPR004443">
    <property type="entry name" value="YjeF_N_dom"/>
</dbReference>
<evidence type="ECO:0000256" key="13">
    <source>
        <dbReference type="ARBA" id="ARBA00023268"/>
    </source>
</evidence>
<dbReference type="InterPro" id="IPR036652">
    <property type="entry name" value="YjeF_N_dom_sf"/>
</dbReference>
<comment type="caution">
    <text evidence="18">Lacks conserved residue(s) required for the propagation of feature annotation.</text>
</comment>
<comment type="cofactor">
    <cofactor evidence="17">
        <name>Mg(2+)</name>
        <dbReference type="ChEBI" id="CHEBI:18420"/>
    </cofactor>
</comment>
<keyword evidence="10 17" id="KW-0520">NAD</keyword>
<dbReference type="GO" id="GO:0110051">
    <property type="term" value="P:metabolite repair"/>
    <property type="evidence" value="ECO:0007669"/>
    <property type="project" value="TreeGrafter"/>
</dbReference>
<dbReference type="GO" id="GO:0052855">
    <property type="term" value="F:ADP-dependent NAD(P)H-hydrate dehydratase activity"/>
    <property type="evidence" value="ECO:0007669"/>
    <property type="project" value="UniProtKB-UniRule"/>
</dbReference>
<dbReference type="SUPFAM" id="SSF64153">
    <property type="entry name" value="YjeF N-terminal domain-like"/>
    <property type="match status" value="1"/>
</dbReference>
<evidence type="ECO:0000256" key="14">
    <source>
        <dbReference type="ARBA" id="ARBA00025153"/>
    </source>
</evidence>
<feature type="binding site" evidence="18">
    <location>
        <position position="129"/>
    </location>
    <ligand>
        <name>K(+)</name>
        <dbReference type="ChEBI" id="CHEBI:29103"/>
    </ligand>
</feature>
<comment type="catalytic activity">
    <reaction evidence="15 17 19">
        <text>(6S)-NADHX + ADP = AMP + phosphate + NADH + H(+)</text>
        <dbReference type="Rhea" id="RHEA:32223"/>
        <dbReference type="ChEBI" id="CHEBI:15378"/>
        <dbReference type="ChEBI" id="CHEBI:43474"/>
        <dbReference type="ChEBI" id="CHEBI:57945"/>
        <dbReference type="ChEBI" id="CHEBI:64074"/>
        <dbReference type="ChEBI" id="CHEBI:456215"/>
        <dbReference type="ChEBI" id="CHEBI:456216"/>
        <dbReference type="EC" id="4.2.1.136"/>
    </reaction>
</comment>
<keyword evidence="6 17" id="KW-0547">Nucleotide-binding</keyword>
<evidence type="ECO:0000256" key="16">
    <source>
        <dbReference type="ARBA" id="ARBA00049209"/>
    </source>
</evidence>
<evidence type="ECO:0000313" key="22">
    <source>
        <dbReference type="EMBL" id="SEN55926.1"/>
    </source>
</evidence>
<protein>
    <recommendedName>
        <fullName evidence="19">Bifunctional NAD(P)H-hydrate repair enzyme</fullName>
    </recommendedName>
    <alternativeName>
        <fullName evidence="19">Nicotinamide nucleotide repair protein</fullName>
    </alternativeName>
    <domain>
        <recommendedName>
            <fullName evidence="19">ADP-dependent (S)-NAD(P)H-hydrate dehydratase</fullName>
            <ecNumber evidence="19">4.2.1.136</ecNumber>
        </recommendedName>
        <alternativeName>
            <fullName evidence="19">ADP-dependent NAD(P)HX dehydratase</fullName>
        </alternativeName>
    </domain>
    <domain>
        <recommendedName>
            <fullName evidence="19">NAD(P)H-hydrate epimerase</fullName>
            <ecNumber evidence="19">5.1.99.6</ecNumber>
        </recommendedName>
    </domain>
</protein>
<evidence type="ECO:0000256" key="12">
    <source>
        <dbReference type="ARBA" id="ARBA00023239"/>
    </source>
</evidence>
<evidence type="ECO:0000256" key="6">
    <source>
        <dbReference type="ARBA" id="ARBA00022741"/>
    </source>
</evidence>
<organism evidence="22 23">
    <name type="scientific">Loktanella fryxellensis</name>
    <dbReference type="NCBI Taxonomy" id="245187"/>
    <lineage>
        <taxon>Bacteria</taxon>
        <taxon>Pseudomonadati</taxon>
        <taxon>Pseudomonadota</taxon>
        <taxon>Alphaproteobacteria</taxon>
        <taxon>Rhodobacterales</taxon>
        <taxon>Roseobacteraceae</taxon>
        <taxon>Loktanella</taxon>
    </lineage>
</organism>
<evidence type="ECO:0000259" key="21">
    <source>
        <dbReference type="PROSITE" id="PS51385"/>
    </source>
</evidence>
<evidence type="ECO:0000256" key="2">
    <source>
        <dbReference type="ARBA" id="ARBA00000909"/>
    </source>
</evidence>
<dbReference type="NCBIfam" id="TIGR00196">
    <property type="entry name" value="yjeF_cterm"/>
    <property type="match status" value="1"/>
</dbReference>
<feature type="binding site" evidence="18">
    <location>
        <begin position="133"/>
        <end position="139"/>
    </location>
    <ligand>
        <name>(6S)-NADPHX</name>
        <dbReference type="ChEBI" id="CHEBI:64076"/>
    </ligand>
</feature>
<dbReference type="Gene3D" id="3.40.1190.20">
    <property type="match status" value="1"/>
</dbReference>
<dbReference type="PANTHER" id="PTHR12592">
    <property type="entry name" value="ATP-DEPENDENT (S)-NAD(P)H-HYDRATE DEHYDRATASE FAMILY MEMBER"/>
    <property type="match status" value="1"/>
</dbReference>
<dbReference type="Pfam" id="PF03853">
    <property type="entry name" value="YjeF_N"/>
    <property type="match status" value="1"/>
</dbReference>
<feature type="binding site" evidence="18">
    <location>
        <position position="161"/>
    </location>
    <ligand>
        <name>(6S)-NADPHX</name>
        <dbReference type="ChEBI" id="CHEBI:64076"/>
    </ligand>
</feature>
<keyword evidence="13" id="KW-0511">Multifunctional enzyme</keyword>
<dbReference type="Pfam" id="PF01256">
    <property type="entry name" value="Carb_kinase"/>
    <property type="match status" value="1"/>
</dbReference>
<gene>
    <name evidence="18" type="primary">nnrE</name>
    <name evidence="17" type="synonym">nnrD</name>
    <name evidence="22" type="ORF">SAMN04488003_12117</name>
</gene>
<dbReference type="PANTHER" id="PTHR12592:SF0">
    <property type="entry name" value="ATP-DEPENDENT (S)-NAD(P)H-HYDRATE DEHYDRATASE"/>
    <property type="match status" value="1"/>
</dbReference>
<dbReference type="HAMAP" id="MF_01966">
    <property type="entry name" value="NADHX_epimerase"/>
    <property type="match status" value="1"/>
</dbReference>
<dbReference type="SUPFAM" id="SSF53613">
    <property type="entry name" value="Ribokinase-like"/>
    <property type="match status" value="1"/>
</dbReference>
<evidence type="ECO:0000256" key="9">
    <source>
        <dbReference type="ARBA" id="ARBA00022958"/>
    </source>
</evidence>
<feature type="binding site" evidence="17">
    <location>
        <position position="437"/>
    </location>
    <ligand>
        <name>(6S)-NADPHX</name>
        <dbReference type="ChEBI" id="CHEBI:64076"/>
    </ligand>
</feature>
<dbReference type="PROSITE" id="PS51383">
    <property type="entry name" value="YJEF_C_3"/>
    <property type="match status" value="1"/>
</dbReference>
<accession>A0A1H8HIJ6</accession>
<comment type="similarity">
    <text evidence="3 19">In the N-terminal section; belongs to the NnrE/AIBP family.</text>
</comment>
<dbReference type="InterPro" id="IPR000631">
    <property type="entry name" value="CARKD"/>
</dbReference>
<evidence type="ECO:0000256" key="3">
    <source>
        <dbReference type="ARBA" id="ARBA00006001"/>
    </source>
</evidence>
<keyword evidence="11 18" id="KW-0413">Isomerase</keyword>
<evidence type="ECO:0000256" key="19">
    <source>
        <dbReference type="PIRNR" id="PIRNR017184"/>
    </source>
</evidence>
<dbReference type="PIRSF" id="PIRSF017184">
    <property type="entry name" value="Nnr"/>
    <property type="match status" value="1"/>
</dbReference>